<sequence>MKQHFLLKSTDLLRQINCVAAAAIRWLPVAYFSDSTLSRGTALP</sequence>
<keyword evidence="2" id="KW-1185">Reference proteome</keyword>
<evidence type="ECO:0000313" key="1">
    <source>
        <dbReference type="EMBL" id="MEQ6289054.1"/>
    </source>
</evidence>
<comment type="caution">
    <text evidence="1">The sequence shown here is derived from an EMBL/GenBank/DDBJ whole genome shotgun (WGS) entry which is preliminary data.</text>
</comment>
<name>A0ABV1LYU7_9NEIS</name>
<proteinExistence type="predicted"/>
<dbReference type="RefSeq" id="WP_349582406.1">
    <property type="nucleotide sequence ID" value="NZ_JBEFLD010000001.1"/>
</dbReference>
<dbReference type="Proteomes" id="UP001433638">
    <property type="component" value="Unassembled WGS sequence"/>
</dbReference>
<dbReference type="EMBL" id="JBEFLD010000001">
    <property type="protein sequence ID" value="MEQ6289054.1"/>
    <property type="molecule type" value="Genomic_DNA"/>
</dbReference>
<organism evidence="1 2">
    <name type="scientific">Vogesella oryzagri</name>
    <dbReference type="NCBI Taxonomy" id="3160864"/>
    <lineage>
        <taxon>Bacteria</taxon>
        <taxon>Pseudomonadati</taxon>
        <taxon>Pseudomonadota</taxon>
        <taxon>Betaproteobacteria</taxon>
        <taxon>Neisseriales</taxon>
        <taxon>Chromobacteriaceae</taxon>
        <taxon>Vogesella</taxon>
    </lineage>
</organism>
<evidence type="ECO:0008006" key="3">
    <source>
        <dbReference type="Google" id="ProtNLM"/>
    </source>
</evidence>
<evidence type="ECO:0000313" key="2">
    <source>
        <dbReference type="Proteomes" id="UP001433638"/>
    </source>
</evidence>
<accession>A0ABV1LYU7</accession>
<gene>
    <name evidence="1" type="ORF">ABNW52_00280</name>
</gene>
<protein>
    <recommendedName>
        <fullName evidence="3">Transposase</fullName>
    </recommendedName>
</protein>
<reference evidence="1" key="1">
    <citation type="submission" date="2024-06" db="EMBL/GenBank/DDBJ databases">
        <title>Genome sequence of Vogesella sp. MAHUQ-64.</title>
        <authorList>
            <person name="Huq M.A."/>
        </authorList>
    </citation>
    <scope>NUCLEOTIDE SEQUENCE</scope>
    <source>
        <strain evidence="1">MAHUQ-64</strain>
    </source>
</reference>